<proteinExistence type="predicted"/>
<feature type="domain" description="C2H2-type" evidence="3">
    <location>
        <begin position="48"/>
        <end position="75"/>
    </location>
</feature>
<keyword evidence="1" id="KW-0479">Metal-binding</keyword>
<dbReference type="Pfam" id="PF00096">
    <property type="entry name" value="zf-C2H2"/>
    <property type="match status" value="1"/>
</dbReference>
<dbReference type="Pfam" id="PF13912">
    <property type="entry name" value="zf-C2H2_6"/>
    <property type="match status" value="3"/>
</dbReference>
<protein>
    <recommendedName>
        <fullName evidence="3">C2H2-type domain-containing protein</fullName>
    </recommendedName>
</protein>
<keyword evidence="1" id="KW-0863">Zinc-finger</keyword>
<feature type="region of interest" description="Disordered" evidence="2">
    <location>
        <begin position="268"/>
        <end position="289"/>
    </location>
</feature>
<feature type="domain" description="C2H2-type" evidence="3">
    <location>
        <begin position="389"/>
        <end position="416"/>
    </location>
</feature>
<dbReference type="PANTHER" id="PTHR46869:SF9">
    <property type="entry name" value="C2H2-TYPE DOMAIN-CONTAINING PROTEIN"/>
    <property type="match status" value="1"/>
</dbReference>
<evidence type="ECO:0000256" key="2">
    <source>
        <dbReference type="SAM" id="MobiDB-lite"/>
    </source>
</evidence>
<keyword evidence="5" id="KW-1185">Reference proteome</keyword>
<evidence type="ECO:0000313" key="4">
    <source>
        <dbReference type="EMBL" id="GMI67437.1"/>
    </source>
</evidence>
<feature type="compositionally biased region" description="Basic residues" evidence="2">
    <location>
        <begin position="1"/>
        <end position="10"/>
    </location>
</feature>
<dbReference type="SUPFAM" id="SSF57667">
    <property type="entry name" value="beta-beta-alpha zinc fingers"/>
    <property type="match status" value="2"/>
</dbReference>
<feature type="region of interest" description="Disordered" evidence="2">
    <location>
        <begin position="403"/>
        <end position="424"/>
    </location>
</feature>
<dbReference type="SMART" id="SM00355">
    <property type="entry name" value="ZnF_C2H2"/>
    <property type="match status" value="4"/>
</dbReference>
<dbReference type="Proteomes" id="UP001165190">
    <property type="component" value="Unassembled WGS sequence"/>
</dbReference>
<dbReference type="GO" id="GO:0008270">
    <property type="term" value="F:zinc ion binding"/>
    <property type="evidence" value="ECO:0007669"/>
    <property type="project" value="UniProtKB-KW"/>
</dbReference>
<sequence length="475" mass="52613">MENKSGKRKAKQDMGFQGYGLRDNPKKSWKSLGSNGDDNASTSSALEFQCKACGKEFESMKALFGHMRHHSAKERKEVNCQECGRKFKSLRALTAHMRMHPLKSITVKRKRSKRLRYDNNGQNESSGFVEIDQDVEDAALCLIMLSRGVKNWTEFSCFGESCDNVDSGIKSFHQNNGILQSPFGYGDDFDSYPSASMNGFREKNMSESKELDSGILSEMGKNDESGFELYGTEIKGRFSSEIMNLGSIEVEPRQDLMEGLELNGLGSTKSTSCKDACDSEPGGDASNKLISTLNSEMSDDSQNKNKYKCRICSKTFKSHQALGGHQTIHRKSNTCAVEPVEDHEKTNHISSFPEIDDSCKLVKVEYVESSVDQEMNEVTASEARVYKVHKCLICLKVFGSGQALGGHKRSHMSKDPGTSDKQPAEKLDLSHISSDVIDLNLPVMHSEEVKGDTGFKSCRLGTDCKSEALLSLVAN</sequence>
<comment type="caution">
    <text evidence="4">The sequence shown here is derived from an EMBL/GenBank/DDBJ whole genome shotgun (WGS) entry which is preliminary data.</text>
</comment>
<dbReference type="Gene3D" id="3.30.160.60">
    <property type="entry name" value="Classic Zinc Finger"/>
    <property type="match status" value="2"/>
</dbReference>
<feature type="domain" description="C2H2-type" evidence="3">
    <location>
        <begin position="307"/>
        <end position="334"/>
    </location>
</feature>
<feature type="compositionally biased region" description="Basic and acidic residues" evidence="2">
    <location>
        <begin position="412"/>
        <end position="424"/>
    </location>
</feature>
<name>A0A9W7GYM2_HIBTR</name>
<dbReference type="InterPro" id="IPR013087">
    <property type="entry name" value="Znf_C2H2_type"/>
</dbReference>
<evidence type="ECO:0000259" key="3">
    <source>
        <dbReference type="PROSITE" id="PS50157"/>
    </source>
</evidence>
<evidence type="ECO:0000313" key="5">
    <source>
        <dbReference type="Proteomes" id="UP001165190"/>
    </source>
</evidence>
<dbReference type="PROSITE" id="PS50157">
    <property type="entry name" value="ZINC_FINGER_C2H2_2"/>
    <property type="match status" value="4"/>
</dbReference>
<dbReference type="EMBL" id="BSYR01000005">
    <property type="protein sequence ID" value="GMI67437.1"/>
    <property type="molecule type" value="Genomic_DNA"/>
</dbReference>
<dbReference type="PROSITE" id="PS00028">
    <property type="entry name" value="ZINC_FINGER_C2H2_1"/>
    <property type="match status" value="4"/>
</dbReference>
<dbReference type="PANTHER" id="PTHR46869">
    <property type="entry name" value="C2H2-LIKE ZINC FINGER PROTEIN"/>
    <property type="match status" value="1"/>
</dbReference>
<organism evidence="4 5">
    <name type="scientific">Hibiscus trionum</name>
    <name type="common">Flower of an hour</name>
    <dbReference type="NCBI Taxonomy" id="183268"/>
    <lineage>
        <taxon>Eukaryota</taxon>
        <taxon>Viridiplantae</taxon>
        <taxon>Streptophyta</taxon>
        <taxon>Embryophyta</taxon>
        <taxon>Tracheophyta</taxon>
        <taxon>Spermatophyta</taxon>
        <taxon>Magnoliopsida</taxon>
        <taxon>eudicotyledons</taxon>
        <taxon>Gunneridae</taxon>
        <taxon>Pentapetalae</taxon>
        <taxon>rosids</taxon>
        <taxon>malvids</taxon>
        <taxon>Malvales</taxon>
        <taxon>Malvaceae</taxon>
        <taxon>Malvoideae</taxon>
        <taxon>Hibiscus</taxon>
    </lineage>
</organism>
<dbReference type="OrthoDB" id="6077919at2759"/>
<gene>
    <name evidence="4" type="ORF">HRI_000413000</name>
</gene>
<feature type="region of interest" description="Disordered" evidence="2">
    <location>
        <begin position="1"/>
        <end position="38"/>
    </location>
</feature>
<dbReference type="InterPro" id="IPR036236">
    <property type="entry name" value="Znf_C2H2_sf"/>
</dbReference>
<keyword evidence="1" id="KW-0862">Zinc</keyword>
<evidence type="ECO:0000256" key="1">
    <source>
        <dbReference type="PROSITE-ProRule" id="PRU00042"/>
    </source>
</evidence>
<accession>A0A9W7GYM2</accession>
<dbReference type="AlphaFoldDB" id="A0A9W7GYM2"/>
<feature type="domain" description="C2H2-type" evidence="3">
    <location>
        <begin position="78"/>
        <end position="100"/>
    </location>
</feature>
<reference evidence="4" key="1">
    <citation type="submission" date="2023-05" db="EMBL/GenBank/DDBJ databases">
        <title>Genome and transcriptome analyses reveal genes involved in the formation of fine ridges on petal epidermal cells in Hibiscus trionum.</title>
        <authorList>
            <person name="Koshimizu S."/>
            <person name="Masuda S."/>
            <person name="Ishii T."/>
            <person name="Shirasu K."/>
            <person name="Hoshino A."/>
            <person name="Arita M."/>
        </authorList>
    </citation>
    <scope>NUCLEOTIDE SEQUENCE</scope>
    <source>
        <strain evidence="4">Hamamatsu line</strain>
    </source>
</reference>